<proteinExistence type="predicted"/>
<dbReference type="Proteomes" id="UP000184028">
    <property type="component" value="Unassembled WGS sequence"/>
</dbReference>
<gene>
    <name evidence="1" type="ORF">SAMN05444484_108225</name>
</gene>
<evidence type="ECO:0000313" key="1">
    <source>
        <dbReference type="EMBL" id="SHM71803.1"/>
    </source>
</evidence>
<organism evidence="1 2">
    <name type="scientific">Flavobacterium chilense</name>
    <dbReference type="NCBI Taxonomy" id="946677"/>
    <lineage>
        <taxon>Bacteria</taxon>
        <taxon>Pseudomonadati</taxon>
        <taxon>Bacteroidota</taxon>
        <taxon>Flavobacteriia</taxon>
        <taxon>Flavobacteriales</taxon>
        <taxon>Flavobacteriaceae</taxon>
        <taxon>Flavobacterium</taxon>
    </lineage>
</organism>
<dbReference type="STRING" id="946677.SAMN05444484_108225"/>
<dbReference type="AlphaFoldDB" id="A0A1M7L1S9"/>
<name>A0A1M7L1S9_9FLAO</name>
<reference evidence="2" key="1">
    <citation type="submission" date="2016-11" db="EMBL/GenBank/DDBJ databases">
        <authorList>
            <person name="Varghese N."/>
            <person name="Submissions S."/>
        </authorList>
    </citation>
    <scope>NUCLEOTIDE SEQUENCE [LARGE SCALE GENOMIC DNA]</scope>
    <source>
        <strain evidence="2">DSM 24724</strain>
    </source>
</reference>
<keyword evidence="2" id="KW-1185">Reference proteome</keyword>
<evidence type="ECO:0000313" key="2">
    <source>
        <dbReference type="Proteomes" id="UP000184028"/>
    </source>
</evidence>
<protein>
    <submittedName>
        <fullName evidence="1">Uncharacterized protein</fullName>
    </submittedName>
</protein>
<dbReference type="RefSeq" id="WP_068844856.1">
    <property type="nucleotide sequence ID" value="NZ_FRBT01000008.1"/>
</dbReference>
<sequence length="67" mass="7342">MGSIKNTIEIDLQAVNPFEIKAKTKALNELAQLDNDVLVKLAELSKSPKAISQLKANFPMIKGFLSN</sequence>
<dbReference type="EMBL" id="FRBT01000008">
    <property type="protein sequence ID" value="SHM71803.1"/>
    <property type="molecule type" value="Genomic_DNA"/>
</dbReference>
<accession>A0A1M7L1S9</accession>
<dbReference type="OrthoDB" id="1372632at2"/>